<reference evidence="1 2" key="1">
    <citation type="submission" date="2016-05" db="EMBL/GenBank/DDBJ databases">
        <title>Microbial solvent formation.</title>
        <authorList>
            <person name="Poehlein A."/>
            <person name="Montoya Solano J.D."/>
            <person name="Flitsch S."/>
            <person name="Krabben P."/>
            <person name="Duerre P."/>
            <person name="Daniel R."/>
        </authorList>
    </citation>
    <scope>NUCLEOTIDE SEQUENCE [LARGE SCALE GENOMIC DNA]</scope>
    <source>
        <strain evidence="1 2">L1-8</strain>
    </source>
</reference>
<dbReference type="EMBL" id="LZYZ01000007">
    <property type="protein sequence ID" value="OOM09402.1"/>
    <property type="molecule type" value="Genomic_DNA"/>
</dbReference>
<proteinExistence type="predicted"/>
<evidence type="ECO:0000313" key="2">
    <source>
        <dbReference type="Proteomes" id="UP000191154"/>
    </source>
</evidence>
<accession>A0A1S8MYY9</accession>
<protein>
    <submittedName>
        <fullName evidence="1">Uncharacterized protein</fullName>
    </submittedName>
</protein>
<organism evidence="1 2">
    <name type="scientific">Clostridium saccharobutylicum</name>
    <dbReference type="NCBI Taxonomy" id="169679"/>
    <lineage>
        <taxon>Bacteria</taxon>
        <taxon>Bacillati</taxon>
        <taxon>Bacillota</taxon>
        <taxon>Clostridia</taxon>
        <taxon>Eubacteriales</taxon>
        <taxon>Clostridiaceae</taxon>
        <taxon>Clostridium</taxon>
    </lineage>
</organism>
<comment type="caution">
    <text evidence="1">The sequence shown here is derived from an EMBL/GenBank/DDBJ whole genome shotgun (WGS) entry which is preliminary data.</text>
</comment>
<evidence type="ECO:0000313" key="1">
    <source>
        <dbReference type="EMBL" id="OOM09402.1"/>
    </source>
</evidence>
<name>A0A1S8MYY9_CLOSA</name>
<dbReference type="AlphaFoldDB" id="A0A1S8MYY9"/>
<sequence>MSKEDNQLLVKFQGAYKESFRTGGKCVLKEIYPLAGTQLREGDGRLMGTCNKLNNALNKL</sequence>
<dbReference type="RefSeq" id="WP_077866712.1">
    <property type="nucleotide sequence ID" value="NZ_LZYZ01000007.1"/>
</dbReference>
<gene>
    <name evidence="1" type="ORF">CLOSAC_36830</name>
</gene>
<dbReference type="Proteomes" id="UP000191154">
    <property type="component" value="Unassembled WGS sequence"/>
</dbReference>